<dbReference type="NCBIfam" id="TIGR03998">
    <property type="entry name" value="thiol_BshC"/>
    <property type="match status" value="1"/>
</dbReference>
<dbReference type="EC" id="6.-.-.-" evidence="2"/>
<evidence type="ECO:0000259" key="4">
    <source>
        <dbReference type="Pfam" id="PF24850"/>
    </source>
</evidence>
<dbReference type="Pfam" id="PF24850">
    <property type="entry name" value="CC_BshC"/>
    <property type="match status" value="1"/>
</dbReference>
<feature type="coiled-coil region" evidence="2">
    <location>
        <begin position="453"/>
        <end position="480"/>
    </location>
</feature>
<evidence type="ECO:0000313" key="6">
    <source>
        <dbReference type="Proteomes" id="UP000198853"/>
    </source>
</evidence>
<evidence type="ECO:0000313" key="5">
    <source>
        <dbReference type="EMBL" id="SDI66221.1"/>
    </source>
</evidence>
<reference evidence="5 6" key="1">
    <citation type="submission" date="2016-10" db="EMBL/GenBank/DDBJ databases">
        <authorList>
            <person name="de Groot N.N."/>
        </authorList>
    </citation>
    <scope>NUCLEOTIDE SEQUENCE [LARGE SCALE GENOMIC DNA]</scope>
    <source>
        <strain evidence="5 6">DSM 21771</strain>
    </source>
</reference>
<protein>
    <recommendedName>
        <fullName evidence="2">Putative cysteine ligase BshC</fullName>
        <ecNumber evidence="2">6.-.-.-</ecNumber>
    </recommendedName>
</protein>
<keyword evidence="6" id="KW-1185">Reference proteome</keyword>
<dbReference type="EMBL" id="FNEN01000004">
    <property type="protein sequence ID" value="SDI66221.1"/>
    <property type="molecule type" value="Genomic_DNA"/>
</dbReference>
<evidence type="ECO:0000256" key="2">
    <source>
        <dbReference type="HAMAP-Rule" id="MF_01867"/>
    </source>
</evidence>
<evidence type="ECO:0000256" key="1">
    <source>
        <dbReference type="ARBA" id="ARBA00022598"/>
    </source>
</evidence>
<dbReference type="InterPro" id="IPR011199">
    <property type="entry name" value="Bacillithiol_biosynth_BshC"/>
</dbReference>
<dbReference type="AlphaFoldDB" id="A0A1G8ME62"/>
<keyword evidence="1 2" id="KW-0436">Ligase</keyword>
<evidence type="ECO:0000259" key="3">
    <source>
        <dbReference type="Pfam" id="PF10079"/>
    </source>
</evidence>
<keyword evidence="2" id="KW-0175">Coiled coil</keyword>
<dbReference type="InterPro" id="IPR055398">
    <property type="entry name" value="Rossmann-like_BshC"/>
</dbReference>
<sequence>MTVESFPVQLQGWARRYAQGDEGVRACYDYHPAGDETARYRELQTRDFDREALRQALYQYHQTYENHDLALEQIDKLQDGRSVVVVGGQQAGLLTGPIYTISKALTVLLKAKEAEATLDVPVIPMFWIAGEDHDWDEVNHIYIHGHDGTVKKVKYEGETKTGAPVSEQPIDMEAMRRWLQKIFLEYRETPYSYDLYRKLESFAQKSATISDFFAEVMLWLFRKQGLVLIDPQQPAFRRLMTQSWTELLEDNERVRQAFAVGKESVEAENDGEAFIETTRDNAHLFYSVDGRREKMIAHEDGGLSLQNGQYKMSRTDWSREARKHPEKFSSNVFTRPYIQERLLPVLTFIAGPGEAAYWAMVGPLFHQFRRFVPPVSLRMQQTYVDRTSEKTLDVEALSAEDVTTEGTSAHIHDLKENNRRWDTDDLFRQSLALAGEGHQTLAKALETLAPSEERFADKNYQRLEQVLKELQLRIERKQMENIQPRVEKLEQLQKRLCPHEKLQERVLNIVQLLNEYGEERVLTMFAQLELEMLRHQFIYL</sequence>
<dbReference type="HAMAP" id="MF_01867">
    <property type="entry name" value="BshC"/>
    <property type="match status" value="1"/>
</dbReference>
<comment type="similarity">
    <text evidence="2">Belongs to the BshC family.</text>
</comment>
<feature type="domain" description="Bacillithiol biosynthesis BshC N-terminal Rossmann-like" evidence="3">
    <location>
        <begin position="11"/>
        <end position="379"/>
    </location>
</feature>
<gene>
    <name evidence="2" type="primary">bshC</name>
    <name evidence="5" type="ORF">SAMN04488123_104120</name>
</gene>
<comment type="function">
    <text evidence="2">Involved in bacillithiol (BSH) biosynthesis. May catalyze the last step of the pathway, the addition of cysteine to glucosamine malate (GlcN-Mal) to generate BSH.</text>
</comment>
<proteinExistence type="inferred from homology"/>
<organism evidence="5 6">
    <name type="scientific">Natribacillus halophilus</name>
    <dbReference type="NCBI Taxonomy" id="549003"/>
    <lineage>
        <taxon>Bacteria</taxon>
        <taxon>Bacillati</taxon>
        <taxon>Bacillota</taxon>
        <taxon>Bacilli</taxon>
        <taxon>Bacillales</taxon>
        <taxon>Bacillaceae</taxon>
        <taxon>Natribacillus</taxon>
    </lineage>
</organism>
<dbReference type="PIRSF" id="PIRSF012535">
    <property type="entry name" value="UCP012535"/>
    <property type="match status" value="1"/>
</dbReference>
<feature type="domain" description="Bacillithiol biosynthesis BshC C-terminal coiled-coil" evidence="4">
    <location>
        <begin position="382"/>
        <end position="540"/>
    </location>
</feature>
<dbReference type="Pfam" id="PF10079">
    <property type="entry name" value="Rossmann-like_BshC"/>
    <property type="match status" value="1"/>
</dbReference>
<dbReference type="RefSeq" id="WP_090397283.1">
    <property type="nucleotide sequence ID" value="NZ_FNEN01000004.1"/>
</dbReference>
<dbReference type="Proteomes" id="UP000198853">
    <property type="component" value="Unassembled WGS sequence"/>
</dbReference>
<name>A0A1G8ME62_9BACI</name>
<dbReference type="GO" id="GO:0016874">
    <property type="term" value="F:ligase activity"/>
    <property type="evidence" value="ECO:0007669"/>
    <property type="project" value="UniProtKB-UniRule"/>
</dbReference>
<dbReference type="OrthoDB" id="9765151at2"/>
<dbReference type="InterPro" id="IPR055399">
    <property type="entry name" value="CC_BshC"/>
</dbReference>
<accession>A0A1G8ME62</accession>